<dbReference type="InterPro" id="IPR050327">
    <property type="entry name" value="Proton-linked_MCT"/>
</dbReference>
<name>A0A9J7AR94_9PROT</name>
<feature type="transmembrane region" description="Helical" evidence="4">
    <location>
        <begin position="223"/>
        <end position="245"/>
    </location>
</feature>
<dbReference type="RefSeq" id="WP_257768557.1">
    <property type="nucleotide sequence ID" value="NZ_CP102480.1"/>
</dbReference>
<dbReference type="InterPro" id="IPR036259">
    <property type="entry name" value="MFS_trans_sf"/>
</dbReference>
<dbReference type="GO" id="GO:0022857">
    <property type="term" value="F:transmembrane transporter activity"/>
    <property type="evidence" value="ECO:0007669"/>
    <property type="project" value="InterPro"/>
</dbReference>
<proteinExistence type="predicted"/>
<evidence type="ECO:0000259" key="5">
    <source>
        <dbReference type="PROSITE" id="PS50850"/>
    </source>
</evidence>
<evidence type="ECO:0000256" key="3">
    <source>
        <dbReference type="ARBA" id="ARBA00023136"/>
    </source>
</evidence>
<dbReference type="PANTHER" id="PTHR11360:SF284">
    <property type="entry name" value="EG:103B4.3 PROTEIN-RELATED"/>
    <property type="match status" value="1"/>
</dbReference>
<feature type="transmembrane region" description="Helical" evidence="4">
    <location>
        <begin position="287"/>
        <end position="306"/>
    </location>
</feature>
<feature type="transmembrane region" description="Helical" evidence="4">
    <location>
        <begin position="82"/>
        <end position="101"/>
    </location>
</feature>
<feature type="transmembrane region" description="Helical" evidence="4">
    <location>
        <begin position="143"/>
        <end position="163"/>
    </location>
</feature>
<feature type="domain" description="Major facilitator superfamily (MFS) profile" evidence="5">
    <location>
        <begin position="15"/>
        <end position="402"/>
    </location>
</feature>
<gene>
    <name evidence="6" type="ORF">NUH88_20300</name>
</gene>
<dbReference type="EMBL" id="CP102480">
    <property type="protein sequence ID" value="UUX49726.1"/>
    <property type="molecule type" value="Genomic_DNA"/>
</dbReference>
<dbReference type="SUPFAM" id="SSF103473">
    <property type="entry name" value="MFS general substrate transporter"/>
    <property type="match status" value="1"/>
</dbReference>
<dbReference type="InterPro" id="IPR020846">
    <property type="entry name" value="MFS_dom"/>
</dbReference>
<dbReference type="PROSITE" id="PS50850">
    <property type="entry name" value="MFS"/>
    <property type="match status" value="1"/>
</dbReference>
<dbReference type="KEGG" id="naci:NUH88_20300"/>
<keyword evidence="7" id="KW-1185">Reference proteome</keyword>
<dbReference type="CDD" id="cd17355">
    <property type="entry name" value="MFS_YcxA_like"/>
    <property type="match status" value="1"/>
</dbReference>
<feature type="transmembrane region" description="Helical" evidence="4">
    <location>
        <begin position="175"/>
        <end position="196"/>
    </location>
</feature>
<feature type="transmembrane region" description="Helical" evidence="4">
    <location>
        <begin position="12"/>
        <end position="33"/>
    </location>
</feature>
<dbReference type="AlphaFoldDB" id="A0A9J7AR94"/>
<dbReference type="Pfam" id="PF07690">
    <property type="entry name" value="MFS_1"/>
    <property type="match status" value="1"/>
</dbReference>
<organism evidence="6 7">
    <name type="scientific">Nisaea acidiphila</name>
    <dbReference type="NCBI Taxonomy" id="1862145"/>
    <lineage>
        <taxon>Bacteria</taxon>
        <taxon>Pseudomonadati</taxon>
        <taxon>Pseudomonadota</taxon>
        <taxon>Alphaproteobacteria</taxon>
        <taxon>Rhodospirillales</taxon>
        <taxon>Thalassobaculaceae</taxon>
        <taxon>Nisaea</taxon>
    </lineage>
</organism>
<evidence type="ECO:0000313" key="7">
    <source>
        <dbReference type="Proteomes" id="UP001060336"/>
    </source>
</evidence>
<keyword evidence="2 4" id="KW-1133">Transmembrane helix</keyword>
<keyword evidence="1 4" id="KW-0812">Transmembrane</keyword>
<feature type="transmembrane region" description="Helical" evidence="4">
    <location>
        <begin position="312"/>
        <end position="335"/>
    </location>
</feature>
<protein>
    <submittedName>
        <fullName evidence="6">MFS transporter</fullName>
    </submittedName>
</protein>
<sequence length="410" mass="42987">MTAASDGQNYNMRLAYIALLCGGIIGALSFGIRSGFGVFLPPITAELGVGREVFAFSLAIQNLLWGATQPFAGAISDRYGPFRAICGGALVYAIGTVLIAYSSSAGMLHLSAGALVGAGLSGTSFGIILSAVGQLFPPERRSWALGVVGASGSLGQFLLVPVAGGLVASVGWKDAALYMGLASLIMIPLAFAFWTVQGTKSNPVPSSQSVGEALKEAFTYKSYWLLTAGFFVCGFQVAFIAVHLPAYATDLGLTVAIGANALALVGLFNVIGSYSAGVLGGKFSRKYLLSLLYLARGVVIIAMLLAPPSEFMIYAFAGAMGLLWLSTVPLTSGLVGQIFGMRYMSMLFGIVFFSHQIGSFLGVWLGGRIFDETGSYNGIWYISIALSVFAGLVHWPIKENAIERQPAPAE</sequence>
<feature type="transmembrane region" description="Helical" evidence="4">
    <location>
        <begin position="347"/>
        <end position="366"/>
    </location>
</feature>
<feature type="transmembrane region" description="Helical" evidence="4">
    <location>
        <begin position="53"/>
        <end position="75"/>
    </location>
</feature>
<feature type="transmembrane region" description="Helical" evidence="4">
    <location>
        <begin position="378"/>
        <end position="397"/>
    </location>
</feature>
<feature type="transmembrane region" description="Helical" evidence="4">
    <location>
        <begin position="107"/>
        <end position="131"/>
    </location>
</feature>
<evidence type="ECO:0000256" key="2">
    <source>
        <dbReference type="ARBA" id="ARBA00022989"/>
    </source>
</evidence>
<evidence type="ECO:0000313" key="6">
    <source>
        <dbReference type="EMBL" id="UUX49726.1"/>
    </source>
</evidence>
<keyword evidence="3 4" id="KW-0472">Membrane</keyword>
<accession>A0A9J7AR94</accession>
<dbReference type="PANTHER" id="PTHR11360">
    <property type="entry name" value="MONOCARBOXYLATE TRANSPORTER"/>
    <property type="match status" value="1"/>
</dbReference>
<dbReference type="Gene3D" id="1.20.1250.20">
    <property type="entry name" value="MFS general substrate transporter like domains"/>
    <property type="match status" value="1"/>
</dbReference>
<feature type="transmembrane region" description="Helical" evidence="4">
    <location>
        <begin position="251"/>
        <end position="275"/>
    </location>
</feature>
<dbReference type="InterPro" id="IPR011701">
    <property type="entry name" value="MFS"/>
</dbReference>
<reference evidence="6" key="1">
    <citation type="submission" date="2022-08" db="EMBL/GenBank/DDBJ databases">
        <title>Nisaea acidiphila sp. nov., isolated from a marine algal debris and emended description of the genus Nisaea Urios et al. 2008.</title>
        <authorList>
            <person name="Kwon K."/>
        </authorList>
    </citation>
    <scope>NUCLEOTIDE SEQUENCE</scope>
    <source>
        <strain evidence="6">MEBiC11861</strain>
    </source>
</reference>
<dbReference type="Proteomes" id="UP001060336">
    <property type="component" value="Chromosome"/>
</dbReference>
<evidence type="ECO:0000256" key="1">
    <source>
        <dbReference type="ARBA" id="ARBA00022692"/>
    </source>
</evidence>
<evidence type="ECO:0000256" key="4">
    <source>
        <dbReference type="SAM" id="Phobius"/>
    </source>
</evidence>